<evidence type="ECO:0000313" key="9">
    <source>
        <dbReference type="EMBL" id="MBT9813617.1"/>
    </source>
</evidence>
<keyword evidence="5 7" id="KW-1133">Transmembrane helix</keyword>
<keyword evidence="6 7" id="KW-0472">Membrane</keyword>
<comment type="subcellular location">
    <subcellularLocation>
        <location evidence="1 7">Cell membrane</location>
        <topology evidence="1 7">Multi-pass membrane protein</topology>
    </subcellularLocation>
</comment>
<dbReference type="PANTHER" id="PTHR43744">
    <property type="entry name" value="ABC TRANSPORTER PERMEASE PROTEIN MG189-RELATED-RELATED"/>
    <property type="match status" value="1"/>
</dbReference>
<dbReference type="PANTHER" id="PTHR43744:SF12">
    <property type="entry name" value="ABC TRANSPORTER PERMEASE PROTEIN MG189-RELATED"/>
    <property type="match status" value="1"/>
</dbReference>
<dbReference type="Gene3D" id="1.10.3720.10">
    <property type="entry name" value="MetI-like"/>
    <property type="match status" value="1"/>
</dbReference>
<feature type="transmembrane region" description="Helical" evidence="7">
    <location>
        <begin position="246"/>
        <end position="265"/>
    </location>
</feature>
<protein>
    <submittedName>
        <fullName evidence="9">ABC transporter permease subunit</fullName>
    </submittedName>
</protein>
<dbReference type="RefSeq" id="WP_117451178.1">
    <property type="nucleotide sequence ID" value="NZ_CABJDD010000006.1"/>
</dbReference>
<keyword evidence="4 7" id="KW-0812">Transmembrane</keyword>
<gene>
    <name evidence="9" type="ORF">GPL26_29025</name>
</gene>
<keyword evidence="3" id="KW-1003">Cell membrane</keyword>
<dbReference type="GO" id="GO:0005886">
    <property type="term" value="C:plasma membrane"/>
    <property type="evidence" value="ECO:0007669"/>
    <property type="project" value="UniProtKB-SubCell"/>
</dbReference>
<organism evidence="9 10">
    <name type="scientific">Enterocloster citroniae</name>
    <dbReference type="NCBI Taxonomy" id="358743"/>
    <lineage>
        <taxon>Bacteria</taxon>
        <taxon>Bacillati</taxon>
        <taxon>Bacillota</taxon>
        <taxon>Clostridia</taxon>
        <taxon>Lachnospirales</taxon>
        <taxon>Lachnospiraceae</taxon>
        <taxon>Enterocloster</taxon>
    </lineage>
</organism>
<feature type="domain" description="ABC transmembrane type-1" evidence="8">
    <location>
        <begin position="74"/>
        <end position="265"/>
    </location>
</feature>
<evidence type="ECO:0000256" key="1">
    <source>
        <dbReference type="ARBA" id="ARBA00004651"/>
    </source>
</evidence>
<dbReference type="CDD" id="cd06261">
    <property type="entry name" value="TM_PBP2"/>
    <property type="match status" value="1"/>
</dbReference>
<evidence type="ECO:0000313" key="10">
    <source>
        <dbReference type="Proteomes" id="UP000708338"/>
    </source>
</evidence>
<reference evidence="9" key="1">
    <citation type="journal article" date="2021" name="Gut Microbes">
        <title>A synthetic consortium of 100 gut commensals modulates the composition and function in a colon model of the microbiome of elderly subjects.</title>
        <authorList>
            <person name="Perez M."/>
            <person name="Ntemiri A."/>
            <person name="Tan H."/>
            <person name="Harris H.M.B."/>
            <person name="Roager H.M."/>
            <person name="Ribiere C."/>
            <person name="O'Toole P.W."/>
        </authorList>
    </citation>
    <scope>NUCLEOTIDE SEQUENCE</scope>
    <source>
        <strain evidence="9">MCC335</strain>
    </source>
</reference>
<feature type="transmembrane region" description="Helical" evidence="7">
    <location>
        <begin position="12"/>
        <end position="38"/>
    </location>
</feature>
<keyword evidence="2 7" id="KW-0813">Transport</keyword>
<proteinExistence type="inferred from homology"/>
<sequence length="280" mass="31888">MIDRRYRQKILTCIKIITIFLVMTAVIAPFYVSVIYALKDSSDISVNRLAWPQHPTINNFVKVITENEQFITGYKNSILTTIPAVLILMTATSMAAYVLARFNGRFYRSVYMIFVSGILIPIQCIMLPLYLNFFRLGLTNSNLGFVIARTGLQIPISILVVTGFVKTVPLDLEEAARIDGCNRFTMFWKIVFPLMKPVNATQLVLNTLFIWNDYTTAVILLRKVESRTLLLAQMAYFNEYTSELNLAFAFFILAMLPILILYFCMQKYVVSGIMMGAVKG</sequence>
<name>A0AA41FLU5_9FIRM</name>
<dbReference type="SUPFAM" id="SSF161098">
    <property type="entry name" value="MetI-like"/>
    <property type="match status" value="1"/>
</dbReference>
<dbReference type="PROSITE" id="PS50928">
    <property type="entry name" value="ABC_TM1"/>
    <property type="match status" value="1"/>
</dbReference>
<evidence type="ECO:0000256" key="6">
    <source>
        <dbReference type="ARBA" id="ARBA00023136"/>
    </source>
</evidence>
<evidence type="ECO:0000259" key="8">
    <source>
        <dbReference type="PROSITE" id="PS50928"/>
    </source>
</evidence>
<accession>A0AA41FLU5</accession>
<dbReference type="InterPro" id="IPR000515">
    <property type="entry name" value="MetI-like"/>
</dbReference>
<dbReference type="Pfam" id="PF00528">
    <property type="entry name" value="BPD_transp_1"/>
    <property type="match status" value="1"/>
</dbReference>
<evidence type="ECO:0000256" key="5">
    <source>
        <dbReference type="ARBA" id="ARBA00022989"/>
    </source>
</evidence>
<dbReference type="AlphaFoldDB" id="A0AA41FLU5"/>
<feature type="transmembrane region" description="Helical" evidence="7">
    <location>
        <begin position="143"/>
        <end position="165"/>
    </location>
</feature>
<dbReference type="InterPro" id="IPR035906">
    <property type="entry name" value="MetI-like_sf"/>
</dbReference>
<evidence type="ECO:0000256" key="4">
    <source>
        <dbReference type="ARBA" id="ARBA00022692"/>
    </source>
</evidence>
<dbReference type="EMBL" id="WQPS01000143">
    <property type="protein sequence ID" value="MBT9813617.1"/>
    <property type="molecule type" value="Genomic_DNA"/>
</dbReference>
<evidence type="ECO:0000256" key="3">
    <source>
        <dbReference type="ARBA" id="ARBA00022475"/>
    </source>
</evidence>
<feature type="transmembrane region" description="Helical" evidence="7">
    <location>
        <begin position="111"/>
        <end position="131"/>
    </location>
</feature>
<dbReference type="GO" id="GO:0055085">
    <property type="term" value="P:transmembrane transport"/>
    <property type="evidence" value="ECO:0007669"/>
    <property type="project" value="InterPro"/>
</dbReference>
<evidence type="ECO:0000256" key="2">
    <source>
        <dbReference type="ARBA" id="ARBA00022448"/>
    </source>
</evidence>
<feature type="transmembrane region" description="Helical" evidence="7">
    <location>
        <begin position="78"/>
        <end position="99"/>
    </location>
</feature>
<evidence type="ECO:0000256" key="7">
    <source>
        <dbReference type="RuleBase" id="RU363032"/>
    </source>
</evidence>
<comment type="caution">
    <text evidence="9">The sequence shown here is derived from an EMBL/GenBank/DDBJ whole genome shotgun (WGS) entry which is preliminary data.</text>
</comment>
<comment type="similarity">
    <text evidence="7">Belongs to the binding-protein-dependent transport system permease family.</text>
</comment>
<dbReference type="Proteomes" id="UP000708338">
    <property type="component" value="Unassembled WGS sequence"/>
</dbReference>